<dbReference type="GO" id="GO:0005802">
    <property type="term" value="C:trans-Golgi network"/>
    <property type="evidence" value="ECO:0007669"/>
    <property type="project" value="TreeGrafter"/>
</dbReference>
<dbReference type="SUPFAM" id="SSF52087">
    <property type="entry name" value="CRAL/TRIO domain"/>
    <property type="match status" value="1"/>
</dbReference>
<dbReference type="Pfam" id="PF00650">
    <property type="entry name" value="CRAL_TRIO"/>
    <property type="match status" value="1"/>
</dbReference>
<keyword evidence="7" id="KW-0446">Lipid-binding</keyword>
<dbReference type="GO" id="GO:0031901">
    <property type="term" value="C:early endosome membrane"/>
    <property type="evidence" value="ECO:0007669"/>
    <property type="project" value="UniProtKB-SubCell"/>
</dbReference>
<reference evidence="13" key="1">
    <citation type="journal article" date="2021" name="Evol. Appl.">
        <title>The genome of the Pyrenean desman and the effects of bottlenecks and inbreeding on the genomic landscape of an endangered species.</title>
        <authorList>
            <person name="Escoda L."/>
            <person name="Castresana J."/>
        </authorList>
    </citation>
    <scope>NUCLEOTIDE SEQUENCE</scope>
    <source>
        <strain evidence="13">IBE-C5619</strain>
    </source>
</reference>
<dbReference type="SUPFAM" id="SSF46938">
    <property type="entry name" value="CRAL/TRIO N-terminal domain"/>
    <property type="match status" value="1"/>
</dbReference>
<feature type="non-terminal residue" evidence="13">
    <location>
        <position position="1"/>
    </location>
</feature>
<evidence type="ECO:0000256" key="8">
    <source>
        <dbReference type="ARBA" id="ARBA00023136"/>
    </source>
</evidence>
<dbReference type="Gene3D" id="1.10.8.20">
    <property type="entry name" value="N-terminal domain of phosphatidylinositol transfer protein sec14p"/>
    <property type="match status" value="1"/>
</dbReference>
<evidence type="ECO:0000256" key="9">
    <source>
        <dbReference type="ARBA" id="ARBA00023329"/>
    </source>
</evidence>
<keyword evidence="14" id="KW-1185">Reference proteome</keyword>
<keyword evidence="8" id="KW-0472">Membrane</keyword>
<dbReference type="GO" id="GO:0030136">
    <property type="term" value="C:clathrin-coated vesicle"/>
    <property type="evidence" value="ECO:0007669"/>
    <property type="project" value="UniProtKB-SubCell"/>
</dbReference>
<dbReference type="FunFam" id="1.10.8.20:FF:000001">
    <property type="entry name" value="Alpha-tocopherol transfer protein-like"/>
    <property type="match status" value="1"/>
</dbReference>
<evidence type="ECO:0000256" key="2">
    <source>
        <dbReference type="ARBA" id="ARBA00004150"/>
    </source>
</evidence>
<evidence type="ECO:0000256" key="10">
    <source>
        <dbReference type="ARBA" id="ARBA00031836"/>
    </source>
</evidence>
<dbReference type="SMART" id="SM01100">
    <property type="entry name" value="CRAL_TRIO_N"/>
    <property type="match status" value="1"/>
</dbReference>
<dbReference type="InterPro" id="IPR036865">
    <property type="entry name" value="CRAL-TRIO_dom_sf"/>
</dbReference>
<protein>
    <recommendedName>
        <fullName evidence="4">Clavesin-2</fullName>
    </recommendedName>
    <alternativeName>
        <fullName evidence="10">Retinaldehyde-binding protein 1-like 2</fullName>
    </alternativeName>
</protein>
<name>A0A8J6A3J0_GALPY</name>
<evidence type="ECO:0000256" key="6">
    <source>
        <dbReference type="ARBA" id="ARBA00023034"/>
    </source>
</evidence>
<keyword evidence="6" id="KW-0333">Golgi apparatus</keyword>
<evidence type="ECO:0000259" key="12">
    <source>
        <dbReference type="PROSITE" id="PS50191"/>
    </source>
</evidence>
<dbReference type="Gene3D" id="3.40.525.10">
    <property type="entry name" value="CRAL-TRIO lipid binding domain"/>
    <property type="match status" value="1"/>
</dbReference>
<dbReference type="PROSITE" id="PS50191">
    <property type="entry name" value="CRAL_TRIO"/>
    <property type="match status" value="1"/>
</dbReference>
<dbReference type="CDD" id="cd00170">
    <property type="entry name" value="SEC14"/>
    <property type="match status" value="1"/>
</dbReference>
<dbReference type="GO" id="GO:0007040">
    <property type="term" value="P:lysosome organization"/>
    <property type="evidence" value="ECO:0007669"/>
    <property type="project" value="TreeGrafter"/>
</dbReference>
<dbReference type="InterPro" id="IPR036273">
    <property type="entry name" value="CRAL/TRIO_N_dom_sf"/>
</dbReference>
<feature type="non-terminal residue" evidence="13">
    <location>
        <position position="250"/>
    </location>
</feature>
<evidence type="ECO:0000313" key="13">
    <source>
        <dbReference type="EMBL" id="KAG8510915.1"/>
    </source>
</evidence>
<gene>
    <name evidence="13" type="ORF">J0S82_010600</name>
</gene>
<evidence type="ECO:0000313" key="14">
    <source>
        <dbReference type="Proteomes" id="UP000700334"/>
    </source>
</evidence>
<comment type="caution">
    <text evidence="13">The sequence shown here is derived from an EMBL/GenBank/DDBJ whole genome shotgun (WGS) entry which is preliminary data.</text>
</comment>
<evidence type="ECO:0000256" key="3">
    <source>
        <dbReference type="ARBA" id="ARBA00004220"/>
    </source>
</evidence>
<evidence type="ECO:0000256" key="4">
    <source>
        <dbReference type="ARBA" id="ARBA00013642"/>
    </source>
</evidence>
<evidence type="ECO:0000256" key="5">
    <source>
        <dbReference type="ARBA" id="ARBA00022753"/>
    </source>
</evidence>
<dbReference type="PANTHER" id="PTHR10174">
    <property type="entry name" value="ALPHA-TOCOPHEROL TRANSFER PROTEIN-RELATED"/>
    <property type="match status" value="1"/>
</dbReference>
<dbReference type="PRINTS" id="PR00180">
    <property type="entry name" value="CRETINALDHBP"/>
</dbReference>
<organism evidence="13 14">
    <name type="scientific">Galemys pyrenaicus</name>
    <name type="common">Iberian desman</name>
    <name type="synonym">Pyrenean desman</name>
    <dbReference type="NCBI Taxonomy" id="202257"/>
    <lineage>
        <taxon>Eukaryota</taxon>
        <taxon>Metazoa</taxon>
        <taxon>Chordata</taxon>
        <taxon>Craniata</taxon>
        <taxon>Vertebrata</taxon>
        <taxon>Euteleostomi</taxon>
        <taxon>Mammalia</taxon>
        <taxon>Eutheria</taxon>
        <taxon>Laurasiatheria</taxon>
        <taxon>Eulipotyphla</taxon>
        <taxon>Talpidae</taxon>
        <taxon>Galemys</taxon>
    </lineage>
</organism>
<dbReference type="EMBL" id="JAGFMF010011861">
    <property type="protein sequence ID" value="KAG8510915.1"/>
    <property type="molecule type" value="Genomic_DNA"/>
</dbReference>
<dbReference type="GO" id="GO:1902936">
    <property type="term" value="F:phosphatidylinositol bisphosphate binding"/>
    <property type="evidence" value="ECO:0007669"/>
    <property type="project" value="TreeGrafter"/>
</dbReference>
<evidence type="ECO:0000256" key="7">
    <source>
        <dbReference type="ARBA" id="ARBA00023121"/>
    </source>
</evidence>
<comment type="function">
    <text evidence="11">Required for normal morphology of late endosomes and/or lysosomes in neurons. Binds phosphatidylinositol 3,5-bisphosphate (PtdIns(3,5)P2).</text>
</comment>
<accession>A0A8J6A3J0</accession>
<proteinExistence type="predicted"/>
<keyword evidence="9" id="KW-0968">Cytoplasmic vesicle</keyword>
<evidence type="ECO:0000256" key="1">
    <source>
        <dbReference type="ARBA" id="ARBA00004132"/>
    </source>
</evidence>
<dbReference type="OrthoDB" id="7837562at2759"/>
<feature type="domain" description="CRAL-TRIO" evidence="12">
    <location>
        <begin position="85"/>
        <end position="250"/>
    </location>
</feature>
<sequence length="250" mass="29007">TLEKARLELNENPDTLHQDIQEVRDMVITRPDIGFLRTDDAFILRFLRARKFHHFEAFRLLAQYFEYRQQNLDMFKSFKATDPGIKQALKDGFPGGLANLDHYGRKILVLFAANWDQSRYTLVDILRAILLSLEAMIEDPELQVNGFVLIIDWSNFTFKQASKLTPSMLRLAIEGLQIFLHGNNLNSLHQLIHPEILPSEFGGMLPPYDMGTWARTLLDHEYDDDSEYNVDSYSMPVKEVEKELSPKSMK</sequence>
<dbReference type="InterPro" id="IPR011074">
    <property type="entry name" value="CRAL/TRIO_N_dom"/>
</dbReference>
<dbReference type="Proteomes" id="UP000700334">
    <property type="component" value="Unassembled WGS sequence"/>
</dbReference>
<evidence type="ECO:0000256" key="11">
    <source>
        <dbReference type="ARBA" id="ARBA00046144"/>
    </source>
</evidence>
<dbReference type="AlphaFoldDB" id="A0A8J6A3J0"/>
<dbReference type="Pfam" id="PF03765">
    <property type="entry name" value="CRAL_TRIO_N"/>
    <property type="match status" value="1"/>
</dbReference>
<dbReference type="InterPro" id="IPR001251">
    <property type="entry name" value="CRAL-TRIO_dom"/>
</dbReference>
<dbReference type="PANTHER" id="PTHR10174:SF73">
    <property type="entry name" value="CLAVESIN-2"/>
    <property type="match status" value="1"/>
</dbReference>
<comment type="subcellular location">
    <subcellularLocation>
        <location evidence="1">Cytoplasmic vesicle</location>
        <location evidence="1">Clathrin-coated vesicle</location>
    </subcellularLocation>
    <subcellularLocation>
        <location evidence="3">Early endosome membrane</location>
        <topology evidence="3">Peripheral membrane protein</topology>
    </subcellularLocation>
    <subcellularLocation>
        <location evidence="2">Golgi apparatus</location>
        <location evidence="2">trans-Golgi network membrane</location>
        <topology evidence="2">Peripheral membrane protein</topology>
    </subcellularLocation>
</comment>
<keyword evidence="5" id="KW-0967">Endosome</keyword>